<evidence type="ECO:0000256" key="1">
    <source>
        <dbReference type="ARBA" id="ARBA00007073"/>
    </source>
</evidence>
<comment type="caution">
    <text evidence="2">The sequence shown here is derived from an EMBL/GenBank/DDBJ whole genome shotgun (WGS) entry which is preliminary data.</text>
</comment>
<sequence length="81" mass="9505">MVKWTLRVSLRVSSISEAVYLHKVLLPDLVETPRDLVFRQRVELNTLEVTVCDVNYRRLRSTIDEVLAHCDLLIRLERATQ</sequence>
<dbReference type="InterPro" id="IPR015419">
    <property type="entry name" value="CTAG/Pcc1"/>
</dbReference>
<evidence type="ECO:0000313" key="3">
    <source>
        <dbReference type="Proteomes" id="UP000240490"/>
    </source>
</evidence>
<dbReference type="Pfam" id="PF09341">
    <property type="entry name" value="Pcc1"/>
    <property type="match status" value="1"/>
</dbReference>
<protein>
    <recommendedName>
        <fullName evidence="4">Transcription factor Pcc1</fullName>
    </recommendedName>
</protein>
<name>A0A2R6AZH7_9ARCH</name>
<dbReference type="Proteomes" id="UP000240490">
    <property type="component" value="Unassembled WGS sequence"/>
</dbReference>
<comment type="similarity">
    <text evidence="1">Belongs to the CTAG/PCC1 family.</text>
</comment>
<evidence type="ECO:0000313" key="2">
    <source>
        <dbReference type="EMBL" id="PSN91688.1"/>
    </source>
</evidence>
<dbReference type="EMBL" id="NEXJ01000040">
    <property type="protein sequence ID" value="PSN91688.1"/>
    <property type="molecule type" value="Genomic_DNA"/>
</dbReference>
<evidence type="ECO:0008006" key="4">
    <source>
        <dbReference type="Google" id="ProtNLM"/>
    </source>
</evidence>
<reference evidence="2 3" key="1">
    <citation type="submission" date="2017-04" db="EMBL/GenBank/DDBJ databases">
        <title>Novel microbial lineages endemic to geothermal iron-oxide mats fill important gaps in the evolutionary history of Archaea.</title>
        <authorList>
            <person name="Jay Z.J."/>
            <person name="Beam J.P."/>
            <person name="Dlakic M."/>
            <person name="Rusch D.B."/>
            <person name="Kozubal M.A."/>
            <person name="Inskeep W.P."/>
        </authorList>
    </citation>
    <scope>NUCLEOTIDE SEQUENCE [LARGE SCALE GENOMIC DNA]</scope>
    <source>
        <strain evidence="2">ECH_B_SAG-M15</strain>
    </source>
</reference>
<organism evidence="2 3">
    <name type="scientific">Candidatus Marsarchaeota G2 archaeon ECH_B_SAG-M15</name>
    <dbReference type="NCBI Taxonomy" id="1978162"/>
    <lineage>
        <taxon>Archaea</taxon>
        <taxon>Candidatus Marsarchaeota</taxon>
        <taxon>Candidatus Marsarchaeota group 2</taxon>
    </lineage>
</organism>
<accession>A0A2R6AZH7</accession>
<dbReference type="AlphaFoldDB" id="A0A2R6AZH7"/>
<proteinExistence type="inferred from homology"/>
<gene>
    <name evidence="2" type="ORF">B9Q08_02320</name>
</gene>